<proteinExistence type="predicted"/>
<dbReference type="InParanoid" id="A0A136ILW0"/>
<organism evidence="3 4">
    <name type="scientific">Microdochium bolleyi</name>
    <dbReference type="NCBI Taxonomy" id="196109"/>
    <lineage>
        <taxon>Eukaryota</taxon>
        <taxon>Fungi</taxon>
        <taxon>Dikarya</taxon>
        <taxon>Ascomycota</taxon>
        <taxon>Pezizomycotina</taxon>
        <taxon>Sordariomycetes</taxon>
        <taxon>Xylariomycetidae</taxon>
        <taxon>Xylariales</taxon>
        <taxon>Microdochiaceae</taxon>
        <taxon>Microdochium</taxon>
    </lineage>
</organism>
<dbReference type="Proteomes" id="UP000070501">
    <property type="component" value="Unassembled WGS sequence"/>
</dbReference>
<evidence type="ECO:0000256" key="2">
    <source>
        <dbReference type="SAM" id="SignalP"/>
    </source>
</evidence>
<keyword evidence="4" id="KW-1185">Reference proteome</keyword>
<dbReference type="EMBL" id="KQ964272">
    <property type="protein sequence ID" value="KXJ85951.1"/>
    <property type="molecule type" value="Genomic_DNA"/>
</dbReference>
<keyword evidence="2" id="KW-0732">Signal</keyword>
<name>A0A136ILW0_9PEZI</name>
<accession>A0A136ILW0</accession>
<feature type="signal peptide" evidence="2">
    <location>
        <begin position="1"/>
        <end position="23"/>
    </location>
</feature>
<dbReference type="OrthoDB" id="3596036at2759"/>
<reference evidence="4" key="1">
    <citation type="submission" date="2016-02" db="EMBL/GenBank/DDBJ databases">
        <title>Draft genome sequence of Microdochium bolleyi, a fungal endophyte of beachgrass.</title>
        <authorList>
            <consortium name="DOE Joint Genome Institute"/>
            <person name="David A.S."/>
            <person name="May G."/>
            <person name="Haridas S."/>
            <person name="Lim J."/>
            <person name="Wang M."/>
            <person name="Labutti K."/>
            <person name="Lipzen A."/>
            <person name="Barry K."/>
            <person name="Grigoriev I.V."/>
        </authorList>
    </citation>
    <scope>NUCLEOTIDE SEQUENCE [LARGE SCALE GENOMIC DNA]</scope>
    <source>
        <strain evidence="4">J235TASD1</strain>
    </source>
</reference>
<evidence type="ECO:0000313" key="3">
    <source>
        <dbReference type="EMBL" id="KXJ85951.1"/>
    </source>
</evidence>
<feature type="chain" id="PRO_5007292796" evidence="2">
    <location>
        <begin position="24"/>
        <end position="423"/>
    </location>
</feature>
<feature type="region of interest" description="Disordered" evidence="1">
    <location>
        <begin position="128"/>
        <end position="152"/>
    </location>
</feature>
<gene>
    <name evidence="3" type="ORF">Micbo1qcDRAFT_209513</name>
</gene>
<dbReference type="AlphaFoldDB" id="A0A136ILW0"/>
<protein>
    <submittedName>
        <fullName evidence="3">Uncharacterized protein</fullName>
    </submittedName>
</protein>
<feature type="region of interest" description="Disordered" evidence="1">
    <location>
        <begin position="208"/>
        <end position="227"/>
    </location>
</feature>
<evidence type="ECO:0000313" key="4">
    <source>
        <dbReference type="Proteomes" id="UP000070501"/>
    </source>
</evidence>
<sequence length="423" mass="45917">MVRLYHLPIAAVAVSAVLVPRSGDDPERYTICGGDRGYVEKDSLEAAEYLREKIVTSDRFFMAKDDCIYAARNTTIVSLCNGSARDRHVNRAEVGRGINQLIKDCGLDGGFTGIHVVNNLTFAAYGTSGGLKRSPPTGSPPPDVPGGSSRRSKNLLAKRDCNLDYNGKWAEDCDRENEMNDDGTCGETSADSDCKVYCELKRRKLLGQETSAPGEGGEPQSSGTDISLEDSQEFSVSSGFSIGVEGSFKDAISAGVSYQFSVTKTTGYTVVKSNNDDPPEGDGIFGRWVFFPKLIETCGTVTQREVKKDVPACPGVGVCPPPGDPYCSGDPENHEDVCSISPELDDKGEPAVFWALRWERGDGTALDFEDQSQAYRDLCSDASDPDNDGEDECYTDLEDRRRRAPINFKWLEARKAAVAAGEI</sequence>
<evidence type="ECO:0000256" key="1">
    <source>
        <dbReference type="SAM" id="MobiDB-lite"/>
    </source>
</evidence>